<dbReference type="InterPro" id="IPR010418">
    <property type="entry name" value="ECSIT"/>
</dbReference>
<dbReference type="GO" id="GO:0045087">
    <property type="term" value="P:innate immune response"/>
    <property type="evidence" value="ECO:0007669"/>
    <property type="project" value="UniProtKB-KW"/>
</dbReference>
<accession>A0A7E4UMQ0</accession>
<evidence type="ECO:0000256" key="2">
    <source>
        <dbReference type="ARBA" id="ARBA00004173"/>
    </source>
</evidence>
<reference evidence="14" key="2">
    <citation type="submission" date="2020-10" db="UniProtKB">
        <authorList>
            <consortium name="WormBaseParasite"/>
        </authorList>
    </citation>
    <scope>IDENTIFICATION</scope>
</reference>
<comment type="subcellular location">
    <subcellularLocation>
        <location evidence="3">Cytoplasm</location>
    </subcellularLocation>
    <subcellularLocation>
        <location evidence="2">Mitochondrion</location>
    </subcellularLocation>
    <subcellularLocation>
        <location evidence="1">Nucleus</location>
    </subcellularLocation>
</comment>
<dbReference type="GO" id="GO:0007178">
    <property type="term" value="P:cell surface receptor protein serine/threonine kinase signaling pathway"/>
    <property type="evidence" value="ECO:0007669"/>
    <property type="project" value="TreeGrafter"/>
</dbReference>
<feature type="domain" description="ECSIT C-terminal" evidence="12">
    <location>
        <begin position="271"/>
        <end position="393"/>
    </location>
</feature>
<dbReference type="InterPro" id="IPR046448">
    <property type="entry name" value="ECSIT_N"/>
</dbReference>
<dbReference type="Pfam" id="PF14784">
    <property type="entry name" value="ECSIT_C"/>
    <property type="match status" value="1"/>
</dbReference>
<dbReference type="GO" id="GO:0005739">
    <property type="term" value="C:mitochondrion"/>
    <property type="evidence" value="ECO:0007669"/>
    <property type="project" value="UniProtKB-SubCell"/>
</dbReference>
<protein>
    <recommendedName>
        <fullName evidence="5">Evolutionarily conserved signaling intermediate in Toll pathway, mitochondrial</fullName>
    </recommendedName>
</protein>
<keyword evidence="8" id="KW-0391">Immunity</keyword>
<keyword evidence="6" id="KW-0963">Cytoplasm</keyword>
<evidence type="ECO:0000256" key="9">
    <source>
        <dbReference type="ARBA" id="ARBA00022946"/>
    </source>
</evidence>
<evidence type="ECO:0000256" key="10">
    <source>
        <dbReference type="ARBA" id="ARBA00023128"/>
    </source>
</evidence>
<dbReference type="AlphaFoldDB" id="A0A7E4UMQ0"/>
<keyword evidence="10" id="KW-0496">Mitochondrion</keyword>
<evidence type="ECO:0000256" key="6">
    <source>
        <dbReference type="ARBA" id="ARBA00022490"/>
    </source>
</evidence>
<proteinExistence type="inferred from homology"/>
<dbReference type="GO" id="GO:0005634">
    <property type="term" value="C:nucleus"/>
    <property type="evidence" value="ECO:0007669"/>
    <property type="project" value="UniProtKB-SubCell"/>
</dbReference>
<evidence type="ECO:0000313" key="14">
    <source>
        <dbReference type="WBParaSite" id="Pan_g10333.t1"/>
    </source>
</evidence>
<keyword evidence="13" id="KW-1185">Reference proteome</keyword>
<dbReference type="PANTHER" id="PTHR13113:SF1">
    <property type="entry name" value="EVOLUTIONARILY CONSERVED SIGNALING INTERMEDIATE IN TOLL PATHWAY, MITOCHONDRIAL"/>
    <property type="match status" value="1"/>
</dbReference>
<evidence type="ECO:0000256" key="1">
    <source>
        <dbReference type="ARBA" id="ARBA00004123"/>
    </source>
</evidence>
<evidence type="ECO:0000256" key="4">
    <source>
        <dbReference type="ARBA" id="ARBA00007674"/>
    </source>
</evidence>
<evidence type="ECO:0000256" key="11">
    <source>
        <dbReference type="ARBA" id="ARBA00023242"/>
    </source>
</evidence>
<keyword evidence="11" id="KW-0539">Nucleus</keyword>
<dbReference type="PANTHER" id="PTHR13113">
    <property type="entry name" value="ECSIT EVOLUTIONARILY CONSERVED SIGNALING INTERMEDIATE IN TOLL PATHWAYS"/>
    <property type="match status" value="1"/>
</dbReference>
<dbReference type="SMART" id="SM01284">
    <property type="entry name" value="ECSIT_Cterm"/>
    <property type="match status" value="1"/>
</dbReference>
<keyword evidence="9" id="KW-0809">Transit peptide</keyword>
<evidence type="ECO:0000256" key="5">
    <source>
        <dbReference type="ARBA" id="ARBA00019998"/>
    </source>
</evidence>
<comment type="similarity">
    <text evidence="4">Belongs to the ECSIT family.</text>
</comment>
<dbReference type="Proteomes" id="UP000492821">
    <property type="component" value="Unassembled WGS sequence"/>
</dbReference>
<dbReference type="WBParaSite" id="Pan_g10333.t1">
    <property type="protein sequence ID" value="Pan_g10333.t1"/>
    <property type="gene ID" value="Pan_g10333"/>
</dbReference>
<dbReference type="Pfam" id="PF06239">
    <property type="entry name" value="ECSIT_N"/>
    <property type="match status" value="1"/>
</dbReference>
<reference evidence="13" key="1">
    <citation type="journal article" date="2013" name="Genetics">
        <title>The draft genome and transcriptome of Panagrellus redivivus are shaped by the harsh demands of a free-living lifestyle.</title>
        <authorList>
            <person name="Srinivasan J."/>
            <person name="Dillman A.R."/>
            <person name="Macchietto M.G."/>
            <person name="Heikkinen L."/>
            <person name="Lakso M."/>
            <person name="Fracchia K.M."/>
            <person name="Antoshechkin I."/>
            <person name="Mortazavi A."/>
            <person name="Wong G."/>
            <person name="Sternberg P.W."/>
        </authorList>
    </citation>
    <scope>NUCLEOTIDE SEQUENCE [LARGE SCALE GENOMIC DNA]</scope>
    <source>
        <strain evidence="13">MT8872</strain>
    </source>
</reference>
<evidence type="ECO:0000256" key="8">
    <source>
        <dbReference type="ARBA" id="ARBA00022859"/>
    </source>
</evidence>
<dbReference type="InterPro" id="IPR029342">
    <property type="entry name" value="ECIST_C"/>
</dbReference>
<evidence type="ECO:0000313" key="13">
    <source>
        <dbReference type="Proteomes" id="UP000492821"/>
    </source>
</evidence>
<evidence type="ECO:0000256" key="7">
    <source>
        <dbReference type="ARBA" id="ARBA00022588"/>
    </source>
</evidence>
<name>A0A7E4UMQ0_PANRE</name>
<evidence type="ECO:0000259" key="12">
    <source>
        <dbReference type="SMART" id="SM01284"/>
    </source>
</evidence>
<organism evidence="13 14">
    <name type="scientific">Panagrellus redivivus</name>
    <name type="common">Microworm</name>
    <dbReference type="NCBI Taxonomy" id="6233"/>
    <lineage>
        <taxon>Eukaryota</taxon>
        <taxon>Metazoa</taxon>
        <taxon>Ecdysozoa</taxon>
        <taxon>Nematoda</taxon>
        <taxon>Chromadorea</taxon>
        <taxon>Rhabditida</taxon>
        <taxon>Tylenchina</taxon>
        <taxon>Panagrolaimomorpha</taxon>
        <taxon>Panagrolaimoidea</taxon>
        <taxon>Panagrolaimidae</taxon>
        <taxon>Panagrellus</taxon>
    </lineage>
</organism>
<sequence length="418" mass="48975">MACPIHSIICVVLRRFQQHQEQEQTCLSPVPFEEVISAMLRQIWQGQSKSLQRLFPSCNAPLNRPMSSKDPQLLHIDEQFRKIPKEDRNKATFNTAIELFQHNRMRTRGHVEFLNTALKYLEEYNLHKDLDTYKSLLKVFPKGPLIPTNVFQKMFLHFPMQQQCCVKILDMMEWHGVQPDKEVHDIVANTFGEWNFATRKIKRMLYWMPKLRYSNKYLDRRMVENKNLDDKALAKVALKMMCRDPGTTFTLVKTPSDDAEAENSWVVSAQAPLQKKLITDLAPESTIYVDGPNVVYLLEKPIKYFVLSSDPFNTNFDEFIEQRDIYDMKDFRGKVFSDRTDLTERNLHQQSDKTILAMAVFEYQTESMAVRWLDHLSEMNPKLNDMSVLFRVKKDGISVAEEFSEEEEEEPAKESQAI</sequence>
<evidence type="ECO:0000256" key="3">
    <source>
        <dbReference type="ARBA" id="ARBA00004496"/>
    </source>
</evidence>
<keyword evidence="7" id="KW-0399">Innate immunity</keyword>